<evidence type="ECO:0000256" key="1">
    <source>
        <dbReference type="ARBA" id="ARBA00022603"/>
    </source>
</evidence>
<dbReference type="SUPFAM" id="SSF53335">
    <property type="entry name" value="S-adenosyl-L-methionine-dependent methyltransferases"/>
    <property type="match status" value="1"/>
</dbReference>
<evidence type="ECO:0000256" key="6">
    <source>
        <dbReference type="SAM" id="MobiDB-lite"/>
    </source>
</evidence>
<keyword evidence="2 5" id="KW-0808">Transferase</keyword>
<dbReference type="InterPro" id="IPR049560">
    <property type="entry name" value="MeTrfase_RsmB-F_NOP2_cat"/>
</dbReference>
<dbReference type="GO" id="GO:0070475">
    <property type="term" value="P:rRNA base methylation"/>
    <property type="evidence" value="ECO:0007669"/>
    <property type="project" value="TreeGrafter"/>
</dbReference>
<sequence>MPEINLCVNETTESDLKLFVKYNLAITYLRTKGDQDLKQNVDTVSAENTHMYSSQALMGSFYNVQGLHEFRKPSFHEAKRLQISPNYDDRVLLDAPRRESCQKIPVLKAQKQRWMYSVAIICNIAQTPSLLPSYIVYSTCSILPEENEWVIDYALKKRNVKLVPTGLDFGVEGFTKYRQYRFQPSLTRRYYPHVHNMDGYFVSKLKKFSNTIPVSQEEEKEEHEHQLDEDMSTTAPSAGHEEEQRNDNVNEPSWALDLGQISGLIKVSGTGTILEAAARGPLLEVDCRKSDLKLLLDGVSKASFIIDL</sequence>
<name>A0A1A9UIT4_GLOAU</name>
<dbReference type="GO" id="GO:0009383">
    <property type="term" value="F:rRNA (cytosine-C5-)-methyltransferase activity"/>
    <property type="evidence" value="ECO:0007669"/>
    <property type="project" value="TreeGrafter"/>
</dbReference>
<dbReference type="InterPro" id="IPR029063">
    <property type="entry name" value="SAM-dependent_MTases_sf"/>
</dbReference>
<keyword evidence="3 5" id="KW-0949">S-adenosyl-L-methionine</keyword>
<proteinExistence type="inferred from homology"/>
<evidence type="ECO:0000256" key="2">
    <source>
        <dbReference type="ARBA" id="ARBA00022679"/>
    </source>
</evidence>
<dbReference type="GO" id="GO:0005730">
    <property type="term" value="C:nucleolus"/>
    <property type="evidence" value="ECO:0007669"/>
    <property type="project" value="TreeGrafter"/>
</dbReference>
<protein>
    <recommendedName>
        <fullName evidence="7">SAM-dependent MTase RsmB/NOP-type domain-containing protein</fullName>
    </recommendedName>
</protein>
<evidence type="ECO:0000256" key="3">
    <source>
        <dbReference type="ARBA" id="ARBA00022691"/>
    </source>
</evidence>
<comment type="caution">
    <text evidence="5">Lacks conserved residue(s) required for the propagation of feature annotation.</text>
</comment>
<dbReference type="Gene3D" id="3.40.50.150">
    <property type="entry name" value="Vaccinia Virus protein VP39"/>
    <property type="match status" value="1"/>
</dbReference>
<organism evidence="8 9">
    <name type="scientific">Glossina austeni</name>
    <name type="common">Savannah tsetse fly</name>
    <dbReference type="NCBI Taxonomy" id="7395"/>
    <lineage>
        <taxon>Eukaryota</taxon>
        <taxon>Metazoa</taxon>
        <taxon>Ecdysozoa</taxon>
        <taxon>Arthropoda</taxon>
        <taxon>Hexapoda</taxon>
        <taxon>Insecta</taxon>
        <taxon>Pterygota</taxon>
        <taxon>Neoptera</taxon>
        <taxon>Endopterygota</taxon>
        <taxon>Diptera</taxon>
        <taxon>Brachycera</taxon>
        <taxon>Muscomorpha</taxon>
        <taxon>Hippoboscoidea</taxon>
        <taxon>Glossinidae</taxon>
        <taxon>Glossina</taxon>
    </lineage>
</organism>
<dbReference type="PANTHER" id="PTHR22807:SF30">
    <property type="entry name" value="28S RRNA (CYTOSINE(4447)-C(5))-METHYLTRANSFERASE-RELATED"/>
    <property type="match status" value="1"/>
</dbReference>
<comment type="similarity">
    <text evidence="5">Belongs to the class I-like SAM-binding methyltransferase superfamily. RsmB/NOP family.</text>
</comment>
<feature type="compositionally biased region" description="Basic and acidic residues" evidence="6">
    <location>
        <begin position="239"/>
        <end position="248"/>
    </location>
</feature>
<dbReference type="STRING" id="7395.A0A1A9UIT4"/>
<dbReference type="Pfam" id="PF01189">
    <property type="entry name" value="Methyltr_RsmB-F"/>
    <property type="match status" value="1"/>
</dbReference>
<accession>A0A1A9UIT4</accession>
<evidence type="ECO:0000256" key="4">
    <source>
        <dbReference type="ARBA" id="ARBA00022884"/>
    </source>
</evidence>
<keyword evidence="4 5" id="KW-0694">RNA-binding</keyword>
<dbReference type="PRINTS" id="PR02008">
    <property type="entry name" value="RCMTFAMILY"/>
</dbReference>
<evidence type="ECO:0000256" key="5">
    <source>
        <dbReference type="PROSITE-ProRule" id="PRU01023"/>
    </source>
</evidence>
<keyword evidence="1 5" id="KW-0489">Methyltransferase</keyword>
<dbReference type="AlphaFoldDB" id="A0A1A9UIT4"/>
<feature type="active site" description="Nucleophile" evidence="5">
    <location>
        <position position="140"/>
    </location>
</feature>
<keyword evidence="9" id="KW-1185">Reference proteome</keyword>
<dbReference type="VEuPathDB" id="VectorBase:GAUT006289"/>
<evidence type="ECO:0000313" key="8">
    <source>
        <dbReference type="EnsemblMetazoa" id="GAUT006289-PA"/>
    </source>
</evidence>
<dbReference type="PANTHER" id="PTHR22807">
    <property type="entry name" value="NOP2 YEAST -RELATED NOL1/NOP2/FMU SUN DOMAIN-CONTAINING"/>
    <property type="match status" value="1"/>
</dbReference>
<dbReference type="EnsemblMetazoa" id="GAUT006289-RA">
    <property type="protein sequence ID" value="GAUT006289-PA"/>
    <property type="gene ID" value="GAUT006289"/>
</dbReference>
<dbReference type="InterPro" id="IPR023267">
    <property type="entry name" value="RCMT"/>
</dbReference>
<feature type="region of interest" description="Disordered" evidence="6">
    <location>
        <begin position="213"/>
        <end position="249"/>
    </location>
</feature>
<evidence type="ECO:0000259" key="7">
    <source>
        <dbReference type="PROSITE" id="PS51686"/>
    </source>
</evidence>
<dbReference type="Proteomes" id="UP000078200">
    <property type="component" value="Unassembled WGS sequence"/>
</dbReference>
<dbReference type="GO" id="GO:0003723">
    <property type="term" value="F:RNA binding"/>
    <property type="evidence" value="ECO:0007669"/>
    <property type="project" value="UniProtKB-UniRule"/>
</dbReference>
<dbReference type="InterPro" id="IPR001678">
    <property type="entry name" value="MeTrfase_RsmB-F_NOP2_dom"/>
</dbReference>
<evidence type="ECO:0000313" key="9">
    <source>
        <dbReference type="Proteomes" id="UP000078200"/>
    </source>
</evidence>
<dbReference type="GO" id="GO:0000470">
    <property type="term" value="P:maturation of LSU-rRNA"/>
    <property type="evidence" value="ECO:0007669"/>
    <property type="project" value="TreeGrafter"/>
</dbReference>
<reference evidence="8" key="1">
    <citation type="submission" date="2020-05" db="UniProtKB">
        <authorList>
            <consortium name="EnsemblMetazoa"/>
        </authorList>
    </citation>
    <scope>IDENTIFICATION</scope>
    <source>
        <strain evidence="8">TTRI</strain>
    </source>
</reference>
<feature type="domain" description="SAM-dependent MTase RsmB/NOP-type" evidence="7">
    <location>
        <begin position="135"/>
        <end position="208"/>
    </location>
</feature>
<dbReference type="PROSITE" id="PS51686">
    <property type="entry name" value="SAM_MT_RSMB_NOP"/>
    <property type="match status" value="1"/>
</dbReference>